<dbReference type="EMBL" id="CP071696">
    <property type="protein sequence ID" value="QTX04221.1"/>
    <property type="molecule type" value="Genomic_DNA"/>
</dbReference>
<gene>
    <name evidence="2" type="ORF">G127AT_13165</name>
</gene>
<dbReference type="Proteomes" id="UP000671914">
    <property type="component" value="Chromosome"/>
</dbReference>
<dbReference type="InterPro" id="IPR006059">
    <property type="entry name" value="SBP"/>
</dbReference>
<dbReference type="KEGG" id="aarc:G127AT_13165"/>
<dbReference type="PANTHER" id="PTHR43649:SF14">
    <property type="entry name" value="BLR3389 PROTEIN"/>
    <property type="match status" value="1"/>
</dbReference>
<evidence type="ECO:0000313" key="3">
    <source>
        <dbReference type="Proteomes" id="UP000671914"/>
    </source>
</evidence>
<evidence type="ECO:0000256" key="1">
    <source>
        <dbReference type="SAM" id="SignalP"/>
    </source>
</evidence>
<dbReference type="PROSITE" id="PS51257">
    <property type="entry name" value="PROKAR_LIPOPROTEIN"/>
    <property type="match status" value="1"/>
</dbReference>
<proteinExistence type="predicted"/>
<sequence>MNRTRTVLGLVGVVTLTAALAGCSGGEGEANEGAIRVAYQKTATFTAMDELMHTAKKEYEAANPGRTVELVPIEAEQDQYFTKLALMNGSPDTAPDVIYEDTFQIRSDAAAGYLQPIDDYLADWDGWELYDEGSRQAGLGDDGKTYGVSLGTDTRGLYYNKDVFEAAGLPTDWAPKSWDDILDAARTIKKASPDVVPMNIYASNVLGEATSMQGFEMLLYGTEDELLDTDSNAWVTGSKGFLDALGFYETLAKEDLGPDPAAALDANWGTKVSTELLPAGGLGIALDGSWLPSQWIEGENEWPEWHDTLGFAAMPTQDGGGDGFTSMSGGWTLAMGANADDPQAAFDFIAQALTPENALFYHQEAGQIAVRSDVAENQEYLDYNASFEFFSSLVPYTHFRPATPDYSQISSNIPVATEAVFTGQATPAEAQEQYDSALVGIVGEENTQAG</sequence>
<feature type="chain" id="PRO_5038843115" evidence="1">
    <location>
        <begin position="22"/>
        <end position="450"/>
    </location>
</feature>
<reference evidence="2" key="1">
    <citation type="submission" date="2021-03" db="EMBL/GenBank/DDBJ databases">
        <title>Agromyces archimandritus sp. nov., isolated from the cockroach Archimandrita tessellata.</title>
        <authorList>
            <person name="Guzman J."/>
            <person name="Ortuzar M."/>
            <person name="Poehlein A."/>
            <person name="Daniel R."/>
            <person name="Trujillo M."/>
            <person name="Vilcinskas A."/>
        </authorList>
    </citation>
    <scope>NUCLEOTIDE SEQUENCE</scope>
    <source>
        <strain evidence="2">G127AT</strain>
    </source>
</reference>
<dbReference type="Pfam" id="PF01547">
    <property type="entry name" value="SBP_bac_1"/>
    <property type="match status" value="1"/>
</dbReference>
<evidence type="ECO:0000313" key="2">
    <source>
        <dbReference type="EMBL" id="QTX04221.1"/>
    </source>
</evidence>
<keyword evidence="1" id="KW-0732">Signal</keyword>
<organism evidence="2 3">
    <name type="scientific">Agromyces archimandritae</name>
    <dbReference type="NCBI Taxonomy" id="2781962"/>
    <lineage>
        <taxon>Bacteria</taxon>
        <taxon>Bacillati</taxon>
        <taxon>Actinomycetota</taxon>
        <taxon>Actinomycetes</taxon>
        <taxon>Micrococcales</taxon>
        <taxon>Microbacteriaceae</taxon>
        <taxon>Agromyces</taxon>
    </lineage>
</organism>
<dbReference type="PANTHER" id="PTHR43649">
    <property type="entry name" value="ARABINOSE-BINDING PROTEIN-RELATED"/>
    <property type="match status" value="1"/>
</dbReference>
<feature type="signal peptide" evidence="1">
    <location>
        <begin position="1"/>
        <end position="21"/>
    </location>
</feature>
<dbReference type="SUPFAM" id="SSF53850">
    <property type="entry name" value="Periplasmic binding protein-like II"/>
    <property type="match status" value="1"/>
</dbReference>
<dbReference type="Gene3D" id="3.40.190.10">
    <property type="entry name" value="Periplasmic binding protein-like II"/>
    <property type="match status" value="2"/>
</dbReference>
<accession>A0A975IPP5</accession>
<dbReference type="AlphaFoldDB" id="A0A975IPP5"/>
<keyword evidence="3" id="KW-1185">Reference proteome</keyword>
<protein>
    <submittedName>
        <fullName evidence="2">Extracellular solute-binding protein</fullName>
    </submittedName>
</protein>
<name>A0A975IPP5_9MICO</name>
<dbReference type="RefSeq" id="WP_210897598.1">
    <property type="nucleotide sequence ID" value="NZ_CP071696.1"/>
</dbReference>
<dbReference type="InterPro" id="IPR050490">
    <property type="entry name" value="Bact_solute-bd_prot1"/>
</dbReference>